<dbReference type="AlphaFoldDB" id="A0A2T0M8L5"/>
<reference evidence="6 7" key="1">
    <citation type="submission" date="2018-03" db="EMBL/GenBank/DDBJ databases">
        <title>Genomic Encyclopedia of Archaeal and Bacterial Type Strains, Phase II (KMG-II): from individual species to whole genera.</title>
        <authorList>
            <person name="Goeker M."/>
        </authorList>
    </citation>
    <scope>NUCLEOTIDE SEQUENCE [LARGE SCALE GENOMIC DNA]</scope>
    <source>
        <strain evidence="6 7">DSM 25027</strain>
    </source>
</reference>
<evidence type="ECO:0000256" key="3">
    <source>
        <dbReference type="ARBA" id="ARBA00023004"/>
    </source>
</evidence>
<dbReference type="SUPFAM" id="SSF50952">
    <property type="entry name" value="Soluble quinoprotein glucose dehydrogenase"/>
    <property type="match status" value="1"/>
</dbReference>
<feature type="domain" description="Cytochrome c" evidence="5">
    <location>
        <begin position="23"/>
        <end position="112"/>
    </location>
</feature>
<dbReference type="InterPro" id="IPR011042">
    <property type="entry name" value="6-blade_b-propeller_TolB-like"/>
</dbReference>
<evidence type="ECO:0000256" key="4">
    <source>
        <dbReference type="PROSITE-ProRule" id="PRU00433"/>
    </source>
</evidence>
<keyword evidence="2 4" id="KW-0479">Metal-binding</keyword>
<dbReference type="Pfam" id="PF07995">
    <property type="entry name" value="GSDH"/>
    <property type="match status" value="1"/>
</dbReference>
<evidence type="ECO:0000313" key="7">
    <source>
        <dbReference type="Proteomes" id="UP000237640"/>
    </source>
</evidence>
<gene>
    <name evidence="6" type="ORF">CLV81_2232</name>
</gene>
<comment type="caution">
    <text evidence="6">The sequence shown here is derived from an EMBL/GenBank/DDBJ whole genome shotgun (WGS) entry which is preliminary data.</text>
</comment>
<dbReference type="InterPro" id="IPR011041">
    <property type="entry name" value="Quinoprot_gluc/sorb_DH_b-prop"/>
</dbReference>
<dbReference type="Pfam" id="PF00034">
    <property type="entry name" value="Cytochrom_C"/>
    <property type="match status" value="1"/>
</dbReference>
<dbReference type="EMBL" id="PVYX01000002">
    <property type="protein sequence ID" value="PRX53844.1"/>
    <property type="molecule type" value="Genomic_DNA"/>
</dbReference>
<dbReference type="InterPro" id="IPR012938">
    <property type="entry name" value="Glc/Sorbosone_DH"/>
</dbReference>
<dbReference type="InterPro" id="IPR036909">
    <property type="entry name" value="Cyt_c-like_dom_sf"/>
</dbReference>
<dbReference type="Proteomes" id="UP000237640">
    <property type="component" value="Unassembled WGS sequence"/>
</dbReference>
<protein>
    <submittedName>
        <fullName evidence="6">Glucose/arabinose dehydrogenase</fullName>
    </submittedName>
</protein>
<keyword evidence="1 4" id="KW-0349">Heme</keyword>
<evidence type="ECO:0000313" key="6">
    <source>
        <dbReference type="EMBL" id="PRX53844.1"/>
    </source>
</evidence>
<keyword evidence="7" id="KW-1185">Reference proteome</keyword>
<evidence type="ECO:0000256" key="1">
    <source>
        <dbReference type="ARBA" id="ARBA00022617"/>
    </source>
</evidence>
<sequence length="524" mass="59277">MRTLIFVITIFCFTSCKKETKKVDLVAGAALYEVKCAVCHQLDGNGIKGVHPPVSNTPWVNGSKERLINIVLHGLEERIRVKGEIYENVMPAIPTLTDEEISNVLSYVRNSFGNEATNITMEEVSVVRAGKSLNEPPDLSTVTPVTDYANRKRKERIESRVGSAYKEKKVRLDQIDVPEGFAIEVFAEGLENPRSLALGENGTVFVGSRRNETDFIYAIRDIDSDGKADSIRKISNGLEWNPMGVAILGKDLYVAEIHRIVRFRNIEDYLENPPAPELVFNYPPEKKHGDKYIRFGPDGKLYVPVGAPCNVCLEKNPIFSSITRITPDGKDFEIVAHGVRNSRGYDWHPNTRKLWFSDNGRDLMGDDLPPCEINVMQREGDHYGFPFWHGNKIKDPDYGDKRPSTDFVHTTFDLVAHAAPVSLKFYTGEMFPKDYRNSILVSEHGSWNRTKKQGYRIMKLTEKDGKVTSYEPFITGWLNESKNDAWGRPVDILQLPDGSLLLSDDYAGVIYRISYSKKTTKWGD</sequence>
<dbReference type="InterPro" id="IPR009056">
    <property type="entry name" value="Cyt_c-like_dom"/>
</dbReference>
<dbReference type="GO" id="GO:0009055">
    <property type="term" value="F:electron transfer activity"/>
    <property type="evidence" value="ECO:0007669"/>
    <property type="project" value="InterPro"/>
</dbReference>
<dbReference type="PROSITE" id="PS51007">
    <property type="entry name" value="CYTC"/>
    <property type="match status" value="1"/>
</dbReference>
<evidence type="ECO:0000256" key="2">
    <source>
        <dbReference type="ARBA" id="ARBA00022723"/>
    </source>
</evidence>
<dbReference type="OrthoDB" id="9811395at2"/>
<dbReference type="SUPFAM" id="SSF46626">
    <property type="entry name" value="Cytochrome c"/>
    <property type="match status" value="1"/>
</dbReference>
<proteinExistence type="predicted"/>
<dbReference type="Gene3D" id="2.120.10.30">
    <property type="entry name" value="TolB, C-terminal domain"/>
    <property type="match status" value="1"/>
</dbReference>
<evidence type="ECO:0000259" key="5">
    <source>
        <dbReference type="PROSITE" id="PS51007"/>
    </source>
</evidence>
<keyword evidence="3 4" id="KW-0408">Iron</keyword>
<dbReference type="Gene3D" id="1.10.760.10">
    <property type="entry name" value="Cytochrome c-like domain"/>
    <property type="match status" value="1"/>
</dbReference>
<organism evidence="6 7">
    <name type="scientific">Flagellimonas meridianipacifica</name>
    <dbReference type="NCBI Taxonomy" id="1080225"/>
    <lineage>
        <taxon>Bacteria</taxon>
        <taxon>Pseudomonadati</taxon>
        <taxon>Bacteroidota</taxon>
        <taxon>Flavobacteriia</taxon>
        <taxon>Flavobacteriales</taxon>
        <taxon>Flavobacteriaceae</taxon>
        <taxon>Flagellimonas</taxon>
    </lineage>
</organism>
<accession>A0A2T0M8L5</accession>
<dbReference type="PANTHER" id="PTHR33546">
    <property type="entry name" value="LARGE, MULTIFUNCTIONAL SECRETED PROTEIN-RELATED"/>
    <property type="match status" value="1"/>
</dbReference>
<dbReference type="GO" id="GO:0020037">
    <property type="term" value="F:heme binding"/>
    <property type="evidence" value="ECO:0007669"/>
    <property type="project" value="InterPro"/>
</dbReference>
<dbReference type="GO" id="GO:0046872">
    <property type="term" value="F:metal ion binding"/>
    <property type="evidence" value="ECO:0007669"/>
    <property type="project" value="UniProtKB-KW"/>
</dbReference>
<dbReference type="PANTHER" id="PTHR33546:SF1">
    <property type="entry name" value="LARGE, MULTIFUNCTIONAL SECRETED PROTEIN"/>
    <property type="match status" value="1"/>
</dbReference>
<name>A0A2T0M8L5_9FLAO</name>
<dbReference type="RefSeq" id="WP_106145179.1">
    <property type="nucleotide sequence ID" value="NZ_PVYX01000002.1"/>
</dbReference>